<gene>
    <name evidence="10" type="ORF">FHR37_005810</name>
</gene>
<dbReference type="Proteomes" id="UP000533017">
    <property type="component" value="Unassembled WGS sequence"/>
</dbReference>
<evidence type="ECO:0000313" key="11">
    <source>
        <dbReference type="Proteomes" id="UP000533017"/>
    </source>
</evidence>
<dbReference type="InterPro" id="IPR017850">
    <property type="entry name" value="Alkaline_phosphatase_core_sf"/>
</dbReference>
<dbReference type="EC" id="3.1.4.3" evidence="3"/>
<dbReference type="RefSeq" id="WP_092886487.1">
    <property type="nucleotide sequence ID" value="NZ_FOOI01000014.1"/>
</dbReference>
<dbReference type="NCBIfam" id="TIGR03396">
    <property type="entry name" value="PC_PLC"/>
    <property type="match status" value="1"/>
</dbReference>
<dbReference type="InterPro" id="IPR008475">
    <property type="entry name" value="PLipase_C_C"/>
</dbReference>
<dbReference type="InterPro" id="IPR007312">
    <property type="entry name" value="Phosphoesterase"/>
</dbReference>
<dbReference type="Pfam" id="PF05506">
    <property type="entry name" value="PLipase_C_C"/>
    <property type="match status" value="2"/>
</dbReference>
<feature type="domain" description="Bacterial phospholipase C C-terminal" evidence="9">
    <location>
        <begin position="620"/>
        <end position="690"/>
    </location>
</feature>
<feature type="domain" description="Bacterial phospholipase C C-terminal" evidence="9">
    <location>
        <begin position="519"/>
        <end position="601"/>
    </location>
</feature>
<keyword evidence="5 10" id="KW-0378">Hydrolase</keyword>
<dbReference type="InterPro" id="IPR017767">
    <property type="entry name" value="PC-PLC"/>
</dbReference>
<evidence type="ECO:0000256" key="5">
    <source>
        <dbReference type="ARBA" id="ARBA00022801"/>
    </source>
</evidence>
<proteinExistence type="inferred from homology"/>
<evidence type="ECO:0000256" key="8">
    <source>
        <dbReference type="SAM" id="MobiDB-lite"/>
    </source>
</evidence>
<feature type="region of interest" description="Disordered" evidence="8">
    <location>
        <begin position="480"/>
        <end position="521"/>
    </location>
</feature>
<dbReference type="Gene3D" id="3.40.720.10">
    <property type="entry name" value="Alkaline Phosphatase, subunit A"/>
    <property type="match status" value="2"/>
</dbReference>
<protein>
    <recommendedName>
        <fullName evidence="3">phospholipase C</fullName>
        <ecNumber evidence="3">3.1.4.3</ecNumber>
    </recommendedName>
</protein>
<dbReference type="GO" id="GO:0034480">
    <property type="term" value="F:phosphatidylcholine phospholipase C activity"/>
    <property type="evidence" value="ECO:0007669"/>
    <property type="project" value="UniProtKB-EC"/>
</dbReference>
<comment type="catalytic activity">
    <reaction evidence="7">
        <text>a 1,2-diacyl-sn-glycero-3-phosphocholine + H2O = phosphocholine + a 1,2-diacyl-sn-glycerol + H(+)</text>
        <dbReference type="Rhea" id="RHEA:10604"/>
        <dbReference type="ChEBI" id="CHEBI:15377"/>
        <dbReference type="ChEBI" id="CHEBI:15378"/>
        <dbReference type="ChEBI" id="CHEBI:17815"/>
        <dbReference type="ChEBI" id="CHEBI:57643"/>
        <dbReference type="ChEBI" id="CHEBI:295975"/>
        <dbReference type="EC" id="3.1.4.3"/>
    </reaction>
    <physiologicalReaction direction="left-to-right" evidence="7">
        <dbReference type="Rhea" id="RHEA:10605"/>
    </physiologicalReaction>
</comment>
<keyword evidence="4" id="KW-0964">Secreted</keyword>
<evidence type="ECO:0000256" key="6">
    <source>
        <dbReference type="ARBA" id="ARBA00023026"/>
    </source>
</evidence>
<dbReference type="PROSITE" id="PS51318">
    <property type="entry name" value="TAT"/>
    <property type="match status" value="1"/>
</dbReference>
<evidence type="ECO:0000256" key="1">
    <source>
        <dbReference type="ARBA" id="ARBA00004191"/>
    </source>
</evidence>
<evidence type="ECO:0000259" key="9">
    <source>
        <dbReference type="Pfam" id="PF05506"/>
    </source>
</evidence>
<keyword evidence="11" id="KW-1185">Reference proteome</keyword>
<sequence>MTQLSRRRLLGSAAATTAGAGLASVLPPSLHRAMAAPMRPGGLKAVEHVVVLMQENRSFDHYFGTMRGVRGYGDRTPLVLPSGRPVSYQPRPGGGEVLPFSVREGAERAHRDPSDIQYLGALDHSWPGSTQAWAGGWYDDWVAAKTEATMAYYERRDIPLQYELADTFTLCDAYHCSVFGSTNPNRNYLWSGTVGFEPGTEERAVTNAAYDYDHPGYEWTTYPERLEAAGVSWQIYQEWDNFTDNAVEYFRTFKRVGAKALAAVEEKFRTTEELYFALFDRPEAERRKLLDQLATGRASLTPAERRLFDRALYRSEPESLVPRLRADIAAGRLPKVTWLVPSAVDSEHPGSSTPVGSANLIHDVLDALAADVDTWSRTVLFVNFDENDGYFDHVPPPVPPRPESGNGDDWYDGRPIGLGPRVPMTVVSPWTIGGHVDSETFDHTSVLRFLERWTGVREPNISTWRRTVCGDLTSAFDFARPGRAPRLDQPGPVPAPIDRWHPQAPADQSVPPQEPGRRPARALPYRPAVRTRLEGGGRLALTFTNEGTASAHFTIYPYAGEFGQPLHLDVLGSHVEQVQVAGGRYRLGVQGPNRFWYELAGTVAGAAAGVDVRVAEQPGHGSRLRLLLNNASGTAVTLRLRALDHGDSDRTVRLAARSRRPVEWPTDDGWYDLEVRAVEDPAFRRRLAGRIEDGRAGRTP</sequence>
<comment type="similarity">
    <text evidence="2">Belongs to the bacterial phospholipase C family.</text>
</comment>
<dbReference type="InterPro" id="IPR006311">
    <property type="entry name" value="TAT_signal"/>
</dbReference>
<reference evidence="10 11" key="1">
    <citation type="submission" date="2020-07" db="EMBL/GenBank/DDBJ databases">
        <title>Sequencing the genomes of 1000 actinobacteria strains.</title>
        <authorList>
            <person name="Klenk H.-P."/>
        </authorList>
    </citation>
    <scope>NUCLEOTIDE SEQUENCE [LARGE SCALE GENOMIC DNA]</scope>
    <source>
        <strain evidence="10 11">DSM 45117</strain>
    </source>
</reference>
<dbReference type="PANTHER" id="PTHR31956:SF1">
    <property type="entry name" value="NON-SPECIFIC PHOSPHOLIPASE C1"/>
    <property type="match status" value="1"/>
</dbReference>
<name>A0ABX2SCK0_9ACTN</name>
<accession>A0ABX2SCK0</accession>
<keyword evidence="6" id="KW-0843">Virulence</keyword>
<dbReference type="EMBL" id="JACBZA010000001">
    <property type="protein sequence ID" value="NYH86959.1"/>
    <property type="molecule type" value="Genomic_DNA"/>
</dbReference>
<keyword evidence="4" id="KW-0134">Cell wall</keyword>
<dbReference type="Pfam" id="PF04185">
    <property type="entry name" value="Phosphoesterase"/>
    <property type="match status" value="2"/>
</dbReference>
<evidence type="ECO:0000256" key="2">
    <source>
        <dbReference type="ARBA" id="ARBA00009717"/>
    </source>
</evidence>
<organism evidence="10 11">
    <name type="scientific">Actinopolymorpha cephalotaxi</name>
    <dbReference type="NCBI Taxonomy" id="504797"/>
    <lineage>
        <taxon>Bacteria</taxon>
        <taxon>Bacillati</taxon>
        <taxon>Actinomycetota</taxon>
        <taxon>Actinomycetes</taxon>
        <taxon>Propionibacteriales</taxon>
        <taxon>Actinopolymorphaceae</taxon>
        <taxon>Actinopolymorpha</taxon>
    </lineage>
</organism>
<comment type="subcellular location">
    <subcellularLocation>
        <location evidence="1">Secreted</location>
        <location evidence="1">Cell wall</location>
    </subcellularLocation>
</comment>
<evidence type="ECO:0000256" key="4">
    <source>
        <dbReference type="ARBA" id="ARBA00022512"/>
    </source>
</evidence>
<evidence type="ECO:0000256" key="7">
    <source>
        <dbReference type="ARBA" id="ARBA00048421"/>
    </source>
</evidence>
<dbReference type="PANTHER" id="PTHR31956">
    <property type="entry name" value="NON-SPECIFIC PHOSPHOLIPASE C4-RELATED"/>
    <property type="match status" value="1"/>
</dbReference>
<comment type="caution">
    <text evidence="10">The sequence shown here is derived from an EMBL/GenBank/DDBJ whole genome shotgun (WGS) entry which is preliminary data.</text>
</comment>
<evidence type="ECO:0000256" key="3">
    <source>
        <dbReference type="ARBA" id="ARBA00012018"/>
    </source>
</evidence>
<evidence type="ECO:0000313" key="10">
    <source>
        <dbReference type="EMBL" id="NYH86959.1"/>
    </source>
</evidence>